<dbReference type="InterPro" id="IPR052035">
    <property type="entry name" value="ZnF_BED_domain_contain"/>
</dbReference>
<evidence type="ECO:0000256" key="5">
    <source>
        <dbReference type="ARBA" id="ARBA00023015"/>
    </source>
</evidence>
<name>A0A9N9E3P1_9GLOM</name>
<evidence type="ECO:0000256" key="7">
    <source>
        <dbReference type="ARBA" id="ARBA00023163"/>
    </source>
</evidence>
<dbReference type="GO" id="GO:0005634">
    <property type="term" value="C:nucleus"/>
    <property type="evidence" value="ECO:0007669"/>
    <property type="project" value="UniProtKB-SubCell"/>
</dbReference>
<keyword evidence="3" id="KW-0863">Zinc-finger</keyword>
<organism evidence="12 13">
    <name type="scientific">Cetraspora pellucida</name>
    <dbReference type="NCBI Taxonomy" id="1433469"/>
    <lineage>
        <taxon>Eukaryota</taxon>
        <taxon>Fungi</taxon>
        <taxon>Fungi incertae sedis</taxon>
        <taxon>Mucoromycota</taxon>
        <taxon>Glomeromycotina</taxon>
        <taxon>Glomeromycetes</taxon>
        <taxon>Diversisporales</taxon>
        <taxon>Gigasporaceae</taxon>
        <taxon>Cetraspora</taxon>
    </lineage>
</organism>
<dbReference type="InterPro" id="IPR012337">
    <property type="entry name" value="RNaseH-like_sf"/>
</dbReference>
<keyword evidence="13" id="KW-1185">Reference proteome</keyword>
<dbReference type="EMBL" id="CAJVQA010007629">
    <property type="protein sequence ID" value="CAG8659526.1"/>
    <property type="molecule type" value="Genomic_DNA"/>
</dbReference>
<evidence type="ECO:0000256" key="4">
    <source>
        <dbReference type="ARBA" id="ARBA00022833"/>
    </source>
</evidence>
<dbReference type="OrthoDB" id="2419948at2759"/>
<evidence type="ECO:0000256" key="9">
    <source>
        <dbReference type="SAM" id="MobiDB-lite"/>
    </source>
</evidence>
<keyword evidence="8" id="KW-0539">Nucleus</keyword>
<accession>A0A9N9E3P1</accession>
<keyword evidence="2" id="KW-0479">Metal-binding</keyword>
<evidence type="ECO:0000256" key="2">
    <source>
        <dbReference type="ARBA" id="ARBA00022723"/>
    </source>
</evidence>
<evidence type="ECO:0000313" key="12">
    <source>
        <dbReference type="EMBL" id="CAG8659526.1"/>
    </source>
</evidence>
<dbReference type="Proteomes" id="UP000789759">
    <property type="component" value="Unassembled WGS sequence"/>
</dbReference>
<comment type="caution">
    <text evidence="12">The sequence shown here is derived from an EMBL/GenBank/DDBJ whole genome shotgun (WGS) entry which is preliminary data.</text>
</comment>
<dbReference type="PANTHER" id="PTHR46481">
    <property type="entry name" value="ZINC FINGER BED DOMAIN-CONTAINING PROTEIN 4"/>
    <property type="match status" value="1"/>
</dbReference>
<protein>
    <submittedName>
        <fullName evidence="12">23936_t:CDS:1</fullName>
    </submittedName>
</protein>
<keyword evidence="4" id="KW-0862">Zinc</keyword>
<evidence type="ECO:0000256" key="1">
    <source>
        <dbReference type="ARBA" id="ARBA00004123"/>
    </source>
</evidence>
<dbReference type="InterPro" id="IPR008906">
    <property type="entry name" value="HATC_C_dom"/>
</dbReference>
<evidence type="ECO:0000256" key="6">
    <source>
        <dbReference type="ARBA" id="ARBA00023125"/>
    </source>
</evidence>
<dbReference type="SUPFAM" id="SSF53098">
    <property type="entry name" value="Ribonuclease H-like"/>
    <property type="match status" value="1"/>
</dbReference>
<evidence type="ECO:0000259" key="11">
    <source>
        <dbReference type="Pfam" id="PF05699"/>
    </source>
</evidence>
<feature type="domain" description="BED-type" evidence="10">
    <location>
        <begin position="43"/>
        <end position="90"/>
    </location>
</feature>
<dbReference type="AlphaFoldDB" id="A0A9N9E3P1"/>
<feature type="domain" description="HAT C-terminal dimerisation" evidence="11">
    <location>
        <begin position="435"/>
        <end position="515"/>
    </location>
</feature>
<evidence type="ECO:0000313" key="13">
    <source>
        <dbReference type="Proteomes" id="UP000789759"/>
    </source>
</evidence>
<feature type="region of interest" description="Disordered" evidence="9">
    <location>
        <begin position="1"/>
        <end position="34"/>
    </location>
</feature>
<dbReference type="GO" id="GO:0003677">
    <property type="term" value="F:DNA binding"/>
    <property type="evidence" value="ECO:0007669"/>
    <property type="project" value="UniProtKB-KW"/>
</dbReference>
<keyword evidence="7" id="KW-0804">Transcription</keyword>
<reference evidence="12" key="1">
    <citation type="submission" date="2021-06" db="EMBL/GenBank/DDBJ databases">
        <authorList>
            <person name="Kallberg Y."/>
            <person name="Tangrot J."/>
            <person name="Rosling A."/>
        </authorList>
    </citation>
    <scope>NUCLEOTIDE SEQUENCE</scope>
    <source>
        <strain evidence="12">FL966</strain>
    </source>
</reference>
<dbReference type="Pfam" id="PF02892">
    <property type="entry name" value="zf-BED"/>
    <property type="match status" value="1"/>
</dbReference>
<evidence type="ECO:0000256" key="8">
    <source>
        <dbReference type="ARBA" id="ARBA00023242"/>
    </source>
</evidence>
<proteinExistence type="predicted"/>
<evidence type="ECO:0000256" key="3">
    <source>
        <dbReference type="ARBA" id="ARBA00022771"/>
    </source>
</evidence>
<dbReference type="InterPro" id="IPR003656">
    <property type="entry name" value="Znf_BED"/>
</dbReference>
<dbReference type="GO" id="GO:0046983">
    <property type="term" value="F:protein dimerization activity"/>
    <property type="evidence" value="ECO:0007669"/>
    <property type="project" value="InterPro"/>
</dbReference>
<dbReference type="PANTHER" id="PTHR46481:SF10">
    <property type="entry name" value="ZINC FINGER BED DOMAIN-CONTAINING PROTEIN 39"/>
    <property type="match status" value="1"/>
</dbReference>
<dbReference type="SMART" id="SM00614">
    <property type="entry name" value="ZnF_BED"/>
    <property type="match status" value="1"/>
</dbReference>
<evidence type="ECO:0000259" key="10">
    <source>
        <dbReference type="Pfam" id="PF02892"/>
    </source>
</evidence>
<gene>
    <name evidence="12" type="ORF">CPELLU_LOCUS9734</name>
</gene>
<dbReference type="GO" id="GO:0008270">
    <property type="term" value="F:zinc ion binding"/>
    <property type="evidence" value="ECO:0007669"/>
    <property type="project" value="UniProtKB-KW"/>
</dbReference>
<keyword evidence="6" id="KW-0238">DNA-binding</keyword>
<keyword evidence="5" id="KW-0805">Transcription regulation</keyword>
<dbReference type="Pfam" id="PF05699">
    <property type="entry name" value="Dimer_Tnp_hAT"/>
    <property type="match status" value="1"/>
</dbReference>
<comment type="subcellular location">
    <subcellularLocation>
        <location evidence="1">Nucleus</location>
    </subcellularLocation>
</comment>
<sequence>MLEDNIPSVYDDEFSGFEEPPISEESPACQTKKRKKRDNSSIVWDYFNIETTEKGDFTVCRICKEKNITVKYAHDSLTGNMLGHLWSKHRIDKDHPEETNTNGSIIKAMHVITKRRQEKITQLLDSSSNQRCVNKMELLIPGLGWLKELRKAIEYLVLMLPSESECCDRLDGEYLKLINLTENEWRLLDNLILLLKPFYEATTIFSGSSYPTHNLIYPTMRLLIKKFAPSYEQTEDDYTDLLFEPSSRHVKKIFIKNKNICQSQLIEENDPESDIENEFDASMISEQLRQPLQAARGRKKKQVHSKAKKIIYDLRFKGRQSIEPPVNNERLCDLVKATSYFSLKEYWEVPERIGLVASFLDPRIKNLKFLDNEAIKATIFDTVRALCVEEKNHQPIIRPDESVNTPVREPVTTNGLIADLYSSEELDGEAYDETEVDRYLREPIEKKGCNPLTWWKDRSEKYPVLSRLVRKYLSVPATSVPSERLFSDAGLHITTLRNRLHPDMVEQMLFLKRNMQHFPIFKPDELNKSNDA</sequence>